<sequence length="113" mass="12376">MIDWLMVYGIGWQWWAALALPTVVVATLLLIRVVGLSRALQIGVGLGAALGAAIMLRRSRQQGWREHQAKLDQDNAVAAASYRDKENEIGGLSDGALRERGARWVRDGPSNKP</sequence>
<protein>
    <submittedName>
        <fullName evidence="2">Uncharacterized protein</fullName>
    </submittedName>
</protein>
<keyword evidence="1" id="KW-1133">Transmembrane helix</keyword>
<name>A0A5S9NCJ0_9HYPH</name>
<keyword evidence="1" id="KW-0472">Membrane</keyword>
<evidence type="ECO:0000313" key="3">
    <source>
        <dbReference type="Proteomes" id="UP000433050"/>
    </source>
</evidence>
<evidence type="ECO:0000313" key="2">
    <source>
        <dbReference type="EMBL" id="CAA0086963.1"/>
    </source>
</evidence>
<organism evidence="2 3">
    <name type="scientific">Starkeya nomas</name>
    <dbReference type="NCBI Taxonomy" id="2666134"/>
    <lineage>
        <taxon>Bacteria</taxon>
        <taxon>Pseudomonadati</taxon>
        <taxon>Pseudomonadota</taxon>
        <taxon>Alphaproteobacteria</taxon>
        <taxon>Hyphomicrobiales</taxon>
        <taxon>Xanthobacteraceae</taxon>
        <taxon>Starkeya</taxon>
    </lineage>
</organism>
<gene>
    <name evidence="2" type="ORF">STARVERO_00342</name>
</gene>
<dbReference type="AlphaFoldDB" id="A0A5S9NCJ0"/>
<dbReference type="Proteomes" id="UP000433050">
    <property type="component" value="Unassembled WGS sequence"/>
</dbReference>
<feature type="transmembrane region" description="Helical" evidence="1">
    <location>
        <begin position="12"/>
        <end position="33"/>
    </location>
</feature>
<dbReference type="RefSeq" id="WP_159597688.1">
    <property type="nucleotide sequence ID" value="NZ_CACSAS010000001.1"/>
</dbReference>
<keyword evidence="1" id="KW-0812">Transmembrane</keyword>
<feature type="transmembrane region" description="Helical" evidence="1">
    <location>
        <begin position="39"/>
        <end position="56"/>
    </location>
</feature>
<accession>A0A5S9NCJ0</accession>
<dbReference type="EMBL" id="CACSAS010000001">
    <property type="protein sequence ID" value="CAA0086963.1"/>
    <property type="molecule type" value="Genomic_DNA"/>
</dbReference>
<reference evidence="2 3" key="1">
    <citation type="submission" date="2019-12" db="EMBL/GenBank/DDBJ databases">
        <authorList>
            <person name="Reyes-Prieto M."/>
        </authorList>
    </citation>
    <scope>NUCLEOTIDE SEQUENCE [LARGE SCALE GENOMIC DNA]</scope>
    <source>
        <strain evidence="2">HF14-78462</strain>
    </source>
</reference>
<proteinExistence type="predicted"/>
<evidence type="ECO:0000256" key="1">
    <source>
        <dbReference type="SAM" id="Phobius"/>
    </source>
</evidence>
<keyword evidence="3" id="KW-1185">Reference proteome</keyword>